<proteinExistence type="predicted"/>
<comment type="caution">
    <text evidence="1">The sequence shown here is derived from an EMBL/GenBank/DDBJ whole genome shotgun (WGS) entry which is preliminary data.</text>
</comment>
<dbReference type="EMBL" id="QWET01000013">
    <property type="protein sequence ID" value="RIH64093.1"/>
    <property type="molecule type" value="Genomic_DNA"/>
</dbReference>
<name>A0A399CY55_9BACT</name>
<keyword evidence="2" id="KW-1185">Reference proteome</keyword>
<dbReference type="Proteomes" id="UP000266441">
    <property type="component" value="Unassembled WGS sequence"/>
</dbReference>
<sequence length="205" mass="22899">MNLIYNVMKTENNNFKPALMFVLLGCVLLSCREIEPGVDPPEPESKLPGHLAGNWLESWSLSMAHEFDSLLYNPQTHVWFRGSYDPWSMDPVPGFGIQLRQDGSFIWAVVASTSTGGCQIYTARYLKGEVKSEGDSLIFSTATHQMKYHSVCNPGNNFDRSEDQNSFSLSYALSSTSNNAGQAFEVLTLTAPDGSQTQYMRNKYN</sequence>
<organism evidence="1 2">
    <name type="scientific">Mariniphaga sediminis</name>
    <dbReference type="NCBI Taxonomy" id="1628158"/>
    <lineage>
        <taxon>Bacteria</taxon>
        <taxon>Pseudomonadati</taxon>
        <taxon>Bacteroidota</taxon>
        <taxon>Bacteroidia</taxon>
        <taxon>Marinilabiliales</taxon>
        <taxon>Prolixibacteraceae</taxon>
        <taxon>Mariniphaga</taxon>
    </lineage>
</organism>
<gene>
    <name evidence="1" type="ORF">D1164_16155</name>
</gene>
<evidence type="ECO:0000313" key="2">
    <source>
        <dbReference type="Proteomes" id="UP000266441"/>
    </source>
</evidence>
<accession>A0A399CY55</accession>
<evidence type="ECO:0000313" key="1">
    <source>
        <dbReference type="EMBL" id="RIH64093.1"/>
    </source>
</evidence>
<protein>
    <submittedName>
        <fullName evidence="1">Uncharacterized protein</fullName>
    </submittedName>
</protein>
<reference evidence="1 2" key="1">
    <citation type="journal article" date="2015" name="Int. J. Syst. Evol. Microbiol.">
        <title>Mariniphaga sediminis sp. nov., isolated from coastal sediment.</title>
        <authorList>
            <person name="Wang F.Q."/>
            <person name="Shen Q.Y."/>
            <person name="Chen G.J."/>
            <person name="Du Z.J."/>
        </authorList>
    </citation>
    <scope>NUCLEOTIDE SEQUENCE [LARGE SCALE GENOMIC DNA]</scope>
    <source>
        <strain evidence="1 2">SY21</strain>
    </source>
</reference>
<dbReference type="AlphaFoldDB" id="A0A399CY55"/>